<proteinExistence type="predicted"/>
<evidence type="ECO:0000256" key="1">
    <source>
        <dbReference type="SAM" id="Coils"/>
    </source>
</evidence>
<comment type="caution">
    <text evidence="2">The sequence shown here is derived from an EMBL/GenBank/DDBJ whole genome shotgun (WGS) entry which is preliminary data.</text>
</comment>
<organism evidence="2 3">
    <name type="scientific">Lactococcus lactis subsp. lactis</name>
    <name type="common">Streptococcus lactis</name>
    <dbReference type="NCBI Taxonomy" id="1360"/>
    <lineage>
        <taxon>Bacteria</taxon>
        <taxon>Bacillati</taxon>
        <taxon>Bacillota</taxon>
        <taxon>Bacilli</taxon>
        <taxon>Lactobacillales</taxon>
        <taxon>Streptococcaceae</taxon>
        <taxon>Lactococcus</taxon>
    </lineage>
</organism>
<dbReference type="EMBL" id="LKLU01000066">
    <property type="protein sequence ID" value="KSU21411.1"/>
    <property type="molecule type" value="Genomic_DNA"/>
</dbReference>
<keyword evidence="1" id="KW-0175">Coiled coil</keyword>
<dbReference type="AlphaFoldDB" id="A0A0V8E6I3"/>
<evidence type="ECO:0000313" key="2">
    <source>
        <dbReference type="EMBL" id="KSU21411.1"/>
    </source>
</evidence>
<accession>A0A0V8E6I3</accession>
<dbReference type="RefSeq" id="WP_058211678.1">
    <property type="nucleotide sequence ID" value="NZ_LKLU01000066.1"/>
</dbReference>
<dbReference type="Proteomes" id="UP000053719">
    <property type="component" value="Unassembled WGS sequence"/>
</dbReference>
<gene>
    <name evidence="2" type="ORF">M20_1121</name>
</gene>
<name>A0A0V8E6I3_LACLL</name>
<dbReference type="PATRIC" id="fig|1360.114.peg.174"/>
<feature type="coiled-coil region" evidence="1">
    <location>
        <begin position="89"/>
        <end position="123"/>
    </location>
</feature>
<sequence>MVREDGNVIRQQERLFQQYDYESKRISEQIHVQKQKMIKFDLFERQVDDLQIRTEIRLDHLSQTWKGRQAENYLSESLAMHIKYRQDNLQRIRGEKQELQIEMRQLQHRQEELLRLKRQVINQDRRG</sequence>
<evidence type="ECO:0008006" key="4">
    <source>
        <dbReference type="Google" id="ProtNLM"/>
    </source>
</evidence>
<evidence type="ECO:0000313" key="3">
    <source>
        <dbReference type="Proteomes" id="UP000053719"/>
    </source>
</evidence>
<protein>
    <recommendedName>
        <fullName evidence="4">Flagellar FliJ protein</fullName>
    </recommendedName>
</protein>
<reference evidence="3" key="1">
    <citation type="submission" date="2015-10" db="EMBL/GenBank/DDBJ databases">
        <title>Draft Genome Sequences of 11 Lactococcus lactis subspecies cremoris strains.</title>
        <authorList>
            <person name="Wels M."/>
            <person name="Backus L."/>
            <person name="Boekhorst J."/>
            <person name="Dijkstra A."/>
            <person name="Beerthuizen M."/>
            <person name="Kelly W."/>
            <person name="Siezen R."/>
            <person name="Bachmann H."/>
            <person name="Van Hijum S."/>
        </authorList>
    </citation>
    <scope>NUCLEOTIDE SEQUENCE [LARGE SCALE GENOMIC DNA]</scope>
    <source>
        <strain evidence="3">M20</strain>
    </source>
</reference>